<dbReference type="InterPro" id="IPR046848">
    <property type="entry name" value="E_motif"/>
</dbReference>
<evidence type="ECO:0000313" key="5">
    <source>
        <dbReference type="Proteomes" id="UP000663760"/>
    </source>
</evidence>
<dbReference type="GO" id="GO:0009451">
    <property type="term" value="P:RNA modification"/>
    <property type="evidence" value="ECO:0007669"/>
    <property type="project" value="InterPro"/>
</dbReference>
<dbReference type="PANTHER" id="PTHR47926">
    <property type="entry name" value="PENTATRICOPEPTIDE REPEAT-CONTAINING PROTEIN"/>
    <property type="match status" value="1"/>
</dbReference>
<dbReference type="Proteomes" id="UP000663760">
    <property type="component" value="Chromosome 17"/>
</dbReference>
<feature type="compositionally biased region" description="Polar residues" evidence="3">
    <location>
        <begin position="1"/>
        <end position="10"/>
    </location>
</feature>
<feature type="compositionally biased region" description="Low complexity" evidence="3">
    <location>
        <begin position="11"/>
        <end position="21"/>
    </location>
</feature>
<dbReference type="NCBIfam" id="TIGR00756">
    <property type="entry name" value="PPR"/>
    <property type="match status" value="4"/>
</dbReference>
<dbReference type="Pfam" id="PF13041">
    <property type="entry name" value="PPR_2"/>
    <property type="match status" value="2"/>
</dbReference>
<feature type="repeat" description="PPR" evidence="2">
    <location>
        <begin position="534"/>
        <end position="568"/>
    </location>
</feature>
<dbReference type="Pfam" id="PF01535">
    <property type="entry name" value="PPR"/>
    <property type="match status" value="3"/>
</dbReference>
<dbReference type="FunFam" id="1.25.40.10:FF:000381">
    <property type="entry name" value="Pentatricopeptide repeat-containing protein"/>
    <property type="match status" value="1"/>
</dbReference>
<dbReference type="GO" id="GO:0003723">
    <property type="term" value="F:RNA binding"/>
    <property type="evidence" value="ECO:0007669"/>
    <property type="project" value="InterPro"/>
</dbReference>
<gene>
    <name evidence="4" type="ORF">SI8410_17021092</name>
</gene>
<dbReference type="SUPFAM" id="SSF48452">
    <property type="entry name" value="TPR-like"/>
    <property type="match status" value="1"/>
</dbReference>
<sequence>MNSASTSQTFPSSNPLSAAAAAPPPPPGSSTSTGHPPAEPWRRALAKYAGAVFGGATPDIRAVPSLLKACAAAGAVALAVNLHQRAVVFGHHQDPYVASSLIHAYAKLGYVASARRVFDEMPRRTAVPWSAIIAAYSHFSGDPNAAMAAYQRMWREGVEPNAVTLLGLLPGIREAAQLQCLHATAIRSGLQSHLPVVNSLVNVYLRLGRASSARHLFHSMPHRDVISWNTMISGYSRAGALRDSLELFKKMMEDADSVPDRRTFSSLVSCAAATAGSVLVGKSIHGLIITSGVDLDAGVVTSLLTMYLRQKNLSYGYLLFDLAAKRDSVFWTAMTAGLVQNDRADEALKRFPRALISGEEILGSPAIASLLAACGQLGSLHLGASIHGYLLRRSMIPMDPPAENSLISMYSKCGRMRQSQQLFWAMQERDLVSWNSVISGFVQNGDLEMAFRFLEKMVETGLRPDSITVLLLLKGSASLGSLRHGRPLHGFLVRNQQWPPAVAAMTALVDMYCKCGELRVARSCFDSIMAAERDLVSWSSMIAGYGSHGSGEAALELFSAFLSTGIPPNRVVFLAALSACSHAGLVGDGLRIFRSMAEDFGLSPEMEHCACVVDLLGRAGMLREAAAVARSTPTSEVLGILLDASRTHGDAALAEEVAAEILAMEPAAAGSYVQLAQGFSAASRWDAVGESWARMRSLGLKKTPGWSSVEVNGAAAATFFVGQSSHPQHGELTSLLRNLYKEMRSAAADDDDEDKD</sequence>
<dbReference type="Gene3D" id="1.25.40.10">
    <property type="entry name" value="Tetratricopeptide repeat domain"/>
    <property type="match status" value="4"/>
</dbReference>
<dbReference type="InterPro" id="IPR046960">
    <property type="entry name" value="PPR_At4g14850-like_plant"/>
</dbReference>
<feature type="repeat" description="PPR" evidence="2">
    <location>
        <begin position="224"/>
        <end position="259"/>
    </location>
</feature>
<protein>
    <submittedName>
        <fullName evidence="4">Uncharacterized protein</fullName>
    </submittedName>
</protein>
<dbReference type="EMBL" id="LR746280">
    <property type="protein sequence ID" value="CAA7410414.1"/>
    <property type="molecule type" value="Genomic_DNA"/>
</dbReference>
<dbReference type="PROSITE" id="PS51375">
    <property type="entry name" value="PPR"/>
    <property type="match status" value="4"/>
</dbReference>
<evidence type="ECO:0000313" key="4">
    <source>
        <dbReference type="EMBL" id="CAA7410414.1"/>
    </source>
</evidence>
<accession>A0A7I8LME7</accession>
<dbReference type="AlphaFoldDB" id="A0A7I8LME7"/>
<organism evidence="4 5">
    <name type="scientific">Spirodela intermedia</name>
    <name type="common">Intermediate duckweed</name>
    <dbReference type="NCBI Taxonomy" id="51605"/>
    <lineage>
        <taxon>Eukaryota</taxon>
        <taxon>Viridiplantae</taxon>
        <taxon>Streptophyta</taxon>
        <taxon>Embryophyta</taxon>
        <taxon>Tracheophyta</taxon>
        <taxon>Spermatophyta</taxon>
        <taxon>Magnoliopsida</taxon>
        <taxon>Liliopsida</taxon>
        <taxon>Araceae</taxon>
        <taxon>Lemnoideae</taxon>
        <taxon>Spirodela</taxon>
    </lineage>
</organism>
<feature type="region of interest" description="Disordered" evidence="3">
    <location>
        <begin position="1"/>
        <end position="39"/>
    </location>
</feature>
<keyword evidence="5" id="KW-1185">Reference proteome</keyword>
<feature type="repeat" description="PPR" evidence="2">
    <location>
        <begin position="94"/>
        <end position="128"/>
    </location>
</feature>
<dbReference type="FunFam" id="1.25.40.10:FF:000090">
    <property type="entry name" value="Pentatricopeptide repeat-containing protein, chloroplastic"/>
    <property type="match status" value="1"/>
</dbReference>
<feature type="repeat" description="PPR" evidence="2">
    <location>
        <begin position="430"/>
        <end position="464"/>
    </location>
</feature>
<dbReference type="InterPro" id="IPR011990">
    <property type="entry name" value="TPR-like_helical_dom_sf"/>
</dbReference>
<dbReference type="InterPro" id="IPR002885">
    <property type="entry name" value="PPR_rpt"/>
</dbReference>
<name>A0A7I8LME7_SPIIN</name>
<evidence type="ECO:0000256" key="1">
    <source>
        <dbReference type="ARBA" id="ARBA00022737"/>
    </source>
</evidence>
<evidence type="ECO:0000256" key="3">
    <source>
        <dbReference type="SAM" id="MobiDB-lite"/>
    </source>
</evidence>
<dbReference type="OrthoDB" id="185373at2759"/>
<dbReference type="Pfam" id="PF20431">
    <property type="entry name" value="E_motif"/>
    <property type="match status" value="1"/>
</dbReference>
<reference evidence="4" key="1">
    <citation type="submission" date="2020-02" db="EMBL/GenBank/DDBJ databases">
        <authorList>
            <person name="Scholz U."/>
            <person name="Mascher M."/>
            <person name="Fiebig A."/>
        </authorList>
    </citation>
    <scope>NUCLEOTIDE SEQUENCE</scope>
</reference>
<dbReference type="FunFam" id="1.25.40.10:FF:000361">
    <property type="entry name" value="Pentatricopeptide repeat-containing protein chloroplastic"/>
    <property type="match status" value="1"/>
</dbReference>
<proteinExistence type="predicted"/>
<evidence type="ECO:0000256" key="2">
    <source>
        <dbReference type="PROSITE-ProRule" id="PRU00708"/>
    </source>
</evidence>
<dbReference type="PANTHER" id="PTHR47926:SF451">
    <property type="entry name" value="TETRATRICOPEPTIDE-LIKE HELICAL DOMAIN SUPERFAMILY"/>
    <property type="match status" value="1"/>
</dbReference>
<keyword evidence="1" id="KW-0677">Repeat</keyword>